<evidence type="ECO:0000313" key="3">
    <source>
        <dbReference type="Proteomes" id="UP000287166"/>
    </source>
</evidence>
<dbReference type="Proteomes" id="UP000287166">
    <property type="component" value="Unassembled WGS sequence"/>
</dbReference>
<dbReference type="EMBL" id="BFAD01000004">
    <property type="protein sequence ID" value="GBE82599.1"/>
    <property type="molecule type" value="Genomic_DNA"/>
</dbReference>
<dbReference type="RefSeq" id="XP_027613512.1">
    <property type="nucleotide sequence ID" value="XM_027757711.1"/>
</dbReference>
<dbReference type="OrthoDB" id="4062651at2759"/>
<organism evidence="2 3">
    <name type="scientific">Sparassis crispa</name>
    <dbReference type="NCBI Taxonomy" id="139825"/>
    <lineage>
        <taxon>Eukaryota</taxon>
        <taxon>Fungi</taxon>
        <taxon>Dikarya</taxon>
        <taxon>Basidiomycota</taxon>
        <taxon>Agaricomycotina</taxon>
        <taxon>Agaricomycetes</taxon>
        <taxon>Polyporales</taxon>
        <taxon>Sparassidaceae</taxon>
        <taxon>Sparassis</taxon>
    </lineage>
</organism>
<evidence type="ECO:0000313" key="2">
    <source>
        <dbReference type="EMBL" id="GBE82599.1"/>
    </source>
</evidence>
<protein>
    <submittedName>
        <fullName evidence="2">Uncharacterized protein</fullName>
    </submittedName>
</protein>
<proteinExistence type="predicted"/>
<name>A0A401GKC2_9APHY</name>
<accession>A0A401GKC2</accession>
<feature type="region of interest" description="Disordered" evidence="1">
    <location>
        <begin position="75"/>
        <end position="217"/>
    </location>
</feature>
<feature type="compositionally biased region" description="Basic and acidic residues" evidence="1">
    <location>
        <begin position="158"/>
        <end position="167"/>
    </location>
</feature>
<reference evidence="2 3" key="1">
    <citation type="journal article" date="2018" name="Sci. Rep.">
        <title>Genome sequence of the cauliflower mushroom Sparassis crispa (Hanabiratake) and its association with beneficial usage.</title>
        <authorList>
            <person name="Kiyama R."/>
            <person name="Furutani Y."/>
            <person name="Kawaguchi K."/>
            <person name="Nakanishi T."/>
        </authorList>
    </citation>
    <scope>NUCLEOTIDE SEQUENCE [LARGE SCALE GENOMIC DNA]</scope>
</reference>
<gene>
    <name evidence="2" type="ORF">SCP_0409830</name>
</gene>
<dbReference type="GeneID" id="38779516"/>
<keyword evidence="3" id="KW-1185">Reference proteome</keyword>
<comment type="caution">
    <text evidence="2">The sequence shown here is derived from an EMBL/GenBank/DDBJ whole genome shotgun (WGS) entry which is preliminary data.</text>
</comment>
<feature type="compositionally biased region" description="Low complexity" evidence="1">
    <location>
        <begin position="75"/>
        <end position="84"/>
    </location>
</feature>
<sequence>MSSSGFTPSSVVDMSNERDWPANLGMLDWDTTQIVFTKRSLLEFMKYAGVTVDPNFTNIQKLPRFAHFGTAVASGVNSGQSSSNVDQPSSNETTPAVLNSNAFRPSRKVREVPGGAHTNIFGTDDNDALATAPLRGGAKPTEAHSEPVAEHPAVTEQKSPDSDKAEEISTSNTGSKSRRTKSGVASLWDAPDPADQFRPSRRVREMPGGKDSISGLF</sequence>
<dbReference type="InParanoid" id="A0A401GKC2"/>
<dbReference type="AlphaFoldDB" id="A0A401GKC2"/>
<evidence type="ECO:0000256" key="1">
    <source>
        <dbReference type="SAM" id="MobiDB-lite"/>
    </source>
</evidence>
<feature type="compositionally biased region" description="Polar residues" evidence="1">
    <location>
        <begin position="85"/>
        <end position="103"/>
    </location>
</feature>